<dbReference type="Pfam" id="PF00941">
    <property type="entry name" value="FAD_binding_5"/>
    <property type="match status" value="1"/>
</dbReference>
<dbReference type="InterPro" id="IPR016167">
    <property type="entry name" value="FAD-bd_PCMH_sub1"/>
</dbReference>
<organism evidence="5 6">
    <name type="scientific">Caballeronia pedi</name>
    <dbReference type="NCBI Taxonomy" id="1777141"/>
    <lineage>
        <taxon>Bacteria</taxon>
        <taxon>Pseudomonadati</taxon>
        <taxon>Pseudomonadota</taxon>
        <taxon>Betaproteobacteria</taxon>
        <taxon>Burkholderiales</taxon>
        <taxon>Burkholderiaceae</taxon>
        <taxon>Caballeronia</taxon>
    </lineage>
</organism>
<gene>
    <name evidence="5" type="ORF">AWB80_07452</name>
</gene>
<evidence type="ECO:0000313" key="5">
    <source>
        <dbReference type="EMBL" id="SAK98021.1"/>
    </source>
</evidence>
<dbReference type="GO" id="GO:0071949">
    <property type="term" value="F:FAD binding"/>
    <property type="evidence" value="ECO:0007669"/>
    <property type="project" value="InterPro"/>
</dbReference>
<sequence length="286" mass="29975">MIGHCFEFHQPATLDDACALLARFGDDASVLGGGTMLVPSMSANLAQPVHLIGLAALGLNEVALDDTHLHIGAMTTYARLLASPLVATHAPLLAAMTAQVTGGASILNQGTLGGAASFANPSSDAPGCLAAMETIFELSSSRGVRHVAACDFFVDAFCTALRADEILTGIRVPRDATLVACEYQKYKASASSWPIVTVACSLHRGEQVSVRLAVGAAGRRPAYRRFVIEEATLRAPDAFIEQAAMSALDLVGVGWSDELADGRYRCAILPGVVKRHLRSVLTGTKS</sequence>
<dbReference type="InterPro" id="IPR005107">
    <property type="entry name" value="CO_DH_flav_C"/>
</dbReference>
<protein>
    <submittedName>
        <fullName evidence="5">Molybdopterin dehydrogenase</fullName>
    </submittedName>
</protein>
<keyword evidence="3" id="KW-0560">Oxidoreductase</keyword>
<dbReference type="InterPro" id="IPR016166">
    <property type="entry name" value="FAD-bd_PCMH"/>
</dbReference>
<keyword evidence="6" id="KW-1185">Reference proteome</keyword>
<comment type="caution">
    <text evidence="5">The sequence shown here is derived from an EMBL/GenBank/DDBJ whole genome shotgun (WGS) entry which is preliminary data.</text>
</comment>
<dbReference type="SMART" id="SM01092">
    <property type="entry name" value="CO_deh_flav_C"/>
    <property type="match status" value="1"/>
</dbReference>
<accession>A0A158DTR0</accession>
<keyword evidence="1" id="KW-0285">Flavoprotein</keyword>
<dbReference type="InterPro" id="IPR036683">
    <property type="entry name" value="CO_DH_flav_C_dom_sf"/>
</dbReference>
<dbReference type="InterPro" id="IPR016169">
    <property type="entry name" value="FAD-bd_PCMH_sub2"/>
</dbReference>
<evidence type="ECO:0000313" key="6">
    <source>
        <dbReference type="Proteomes" id="UP000054911"/>
    </source>
</evidence>
<dbReference type="AlphaFoldDB" id="A0A158DTR0"/>
<dbReference type="EMBL" id="FCOE02000048">
    <property type="protein sequence ID" value="SAK98021.1"/>
    <property type="molecule type" value="Genomic_DNA"/>
</dbReference>
<dbReference type="InterPro" id="IPR036318">
    <property type="entry name" value="FAD-bd_PCMH-like_sf"/>
</dbReference>
<dbReference type="Proteomes" id="UP000054911">
    <property type="component" value="Unassembled WGS sequence"/>
</dbReference>
<dbReference type="PANTHER" id="PTHR42659">
    <property type="entry name" value="XANTHINE DEHYDROGENASE SUBUNIT C-RELATED"/>
    <property type="match status" value="1"/>
</dbReference>
<dbReference type="InterPro" id="IPR051312">
    <property type="entry name" value="Diverse_Substr_Oxidored"/>
</dbReference>
<name>A0A158DTR0_9BURK</name>
<dbReference type="OrthoDB" id="9793944at2"/>
<dbReference type="Gene3D" id="3.30.465.10">
    <property type="match status" value="1"/>
</dbReference>
<dbReference type="Gene3D" id="3.30.43.10">
    <property type="entry name" value="Uridine Diphospho-n-acetylenolpyruvylglucosamine Reductase, domain 2"/>
    <property type="match status" value="1"/>
</dbReference>
<dbReference type="GO" id="GO:0016491">
    <property type="term" value="F:oxidoreductase activity"/>
    <property type="evidence" value="ECO:0007669"/>
    <property type="project" value="UniProtKB-KW"/>
</dbReference>
<evidence type="ECO:0000256" key="3">
    <source>
        <dbReference type="ARBA" id="ARBA00023002"/>
    </source>
</evidence>
<keyword evidence="2" id="KW-0274">FAD</keyword>
<proteinExistence type="predicted"/>
<dbReference type="PROSITE" id="PS51387">
    <property type="entry name" value="FAD_PCMH"/>
    <property type="match status" value="1"/>
</dbReference>
<dbReference type="STRING" id="1777141.AWB80_07452"/>
<dbReference type="InterPro" id="IPR002346">
    <property type="entry name" value="Mopterin_DH_FAD-bd"/>
</dbReference>
<reference evidence="5" key="1">
    <citation type="submission" date="2016-01" db="EMBL/GenBank/DDBJ databases">
        <authorList>
            <person name="Peeters C."/>
        </authorList>
    </citation>
    <scope>NUCLEOTIDE SEQUENCE [LARGE SCALE GENOMIC DNA]</scope>
    <source>
        <strain evidence="5">LMG 29323</strain>
    </source>
</reference>
<evidence type="ECO:0000259" key="4">
    <source>
        <dbReference type="PROSITE" id="PS51387"/>
    </source>
</evidence>
<dbReference type="SUPFAM" id="SSF55447">
    <property type="entry name" value="CO dehydrogenase flavoprotein C-terminal domain-like"/>
    <property type="match status" value="1"/>
</dbReference>
<evidence type="ECO:0000256" key="1">
    <source>
        <dbReference type="ARBA" id="ARBA00022630"/>
    </source>
</evidence>
<feature type="domain" description="FAD-binding PCMH-type" evidence="4">
    <location>
        <begin position="1"/>
        <end position="177"/>
    </location>
</feature>
<dbReference type="PANTHER" id="PTHR42659:SF2">
    <property type="entry name" value="XANTHINE DEHYDROGENASE SUBUNIT C-RELATED"/>
    <property type="match status" value="1"/>
</dbReference>
<dbReference type="Gene3D" id="3.30.390.50">
    <property type="entry name" value="CO dehydrogenase flavoprotein, C-terminal domain"/>
    <property type="match status" value="1"/>
</dbReference>
<evidence type="ECO:0000256" key="2">
    <source>
        <dbReference type="ARBA" id="ARBA00022827"/>
    </source>
</evidence>
<dbReference type="SUPFAM" id="SSF56176">
    <property type="entry name" value="FAD-binding/transporter-associated domain-like"/>
    <property type="match status" value="1"/>
</dbReference>